<dbReference type="EMBL" id="CP000089">
    <property type="protein sequence ID" value="AAZ48164.1"/>
    <property type="molecule type" value="Genomic_DNA"/>
</dbReference>
<dbReference type="AlphaFoldDB" id="Q47AG7"/>
<dbReference type="Gene3D" id="2.30.30.350">
    <property type="entry name" value="mobile metagenome of vibrio cholerae. Integron cassette protein vch_cass4"/>
    <property type="match status" value="1"/>
</dbReference>
<name>Q47AG7_DECAR</name>
<dbReference type="STRING" id="159087.Daro_3435"/>
<evidence type="ECO:0000313" key="1">
    <source>
        <dbReference type="EMBL" id="AAZ48164.1"/>
    </source>
</evidence>
<organism evidence="1">
    <name type="scientific">Dechloromonas aromatica (strain RCB)</name>
    <dbReference type="NCBI Taxonomy" id="159087"/>
    <lineage>
        <taxon>Bacteria</taxon>
        <taxon>Pseudomonadati</taxon>
        <taxon>Pseudomonadota</taxon>
        <taxon>Betaproteobacteria</taxon>
        <taxon>Rhodocyclales</taxon>
        <taxon>Azonexaceae</taxon>
        <taxon>Dechloromonas</taxon>
    </lineage>
</organism>
<gene>
    <name evidence="1" type="ordered locus">Daro_3435</name>
</gene>
<proteinExistence type="predicted"/>
<dbReference type="HOGENOM" id="CLU_1501130_0_0_4"/>
<protein>
    <submittedName>
        <fullName evidence="1">Uncharacterized protein</fullName>
    </submittedName>
</protein>
<reference evidence="1" key="1">
    <citation type="submission" date="2005-08" db="EMBL/GenBank/DDBJ databases">
        <title>Complete sequence of Dechloromonas aromatica RCB.</title>
        <authorList>
            <person name="Salinero K.K."/>
            <person name="Copeland A."/>
            <person name="Lucas S."/>
            <person name="Lapidus A."/>
            <person name="Barry K."/>
            <person name="Detter J.C."/>
            <person name="Glavina T."/>
            <person name="Hammon N."/>
            <person name="Israni S."/>
            <person name="Pitluck S."/>
            <person name="Di Bartolo G."/>
            <person name="Trong S."/>
            <person name="Schmutz J."/>
            <person name="Larimer F."/>
            <person name="Land M."/>
            <person name="Ivanova N."/>
            <person name="Richardson P."/>
        </authorList>
    </citation>
    <scope>NUCLEOTIDE SEQUENCE</scope>
    <source>
        <strain evidence="1">RCB</strain>
    </source>
</reference>
<sequence length="179" mass="19528">MDAQFAETLTLGKRVLIPGCRYSVIQPFVDDKGAQHDLGETWIYLGVEGPKMYAGFVLYIFDAIEKKIRLSYASNGQPKLIAHLEQYLSGPTVSTSELLSVISESARAALSRIESWLVPIPPEAESFIFQVREAQGNASCADGRSGAGSSYEQVVGDLATVYREAINAFKTKASHEHVA</sequence>
<dbReference type="KEGG" id="dar:Daro_3435"/>
<accession>Q47AG7</accession>